<reference evidence="2" key="2">
    <citation type="journal article" date="2015" name="Fish Shellfish Immunol.">
        <title>Early steps in the European eel (Anguilla anguilla)-Vibrio vulnificus interaction in the gills: Role of the RtxA13 toxin.</title>
        <authorList>
            <person name="Callol A."/>
            <person name="Pajuelo D."/>
            <person name="Ebbesson L."/>
            <person name="Teles M."/>
            <person name="MacKenzie S."/>
            <person name="Amaro C."/>
        </authorList>
    </citation>
    <scope>NUCLEOTIDE SEQUENCE</scope>
</reference>
<accession>A0A0E9XRC1</accession>
<feature type="chain" id="PRO_5002435163" evidence="1">
    <location>
        <begin position="20"/>
        <end position="50"/>
    </location>
</feature>
<dbReference type="EMBL" id="GBXM01003368">
    <property type="protein sequence ID" value="JAI05210.1"/>
    <property type="molecule type" value="Transcribed_RNA"/>
</dbReference>
<keyword evidence="1" id="KW-0732">Signal</keyword>
<sequence>MLGLLKTYFLCCNVLRVLSTLCFLVKHPSRKRVNWQLFKRIMMFVELHFP</sequence>
<evidence type="ECO:0000256" key="1">
    <source>
        <dbReference type="SAM" id="SignalP"/>
    </source>
</evidence>
<protein>
    <submittedName>
        <fullName evidence="2">Uncharacterized protein</fullName>
    </submittedName>
</protein>
<name>A0A0E9XRC1_ANGAN</name>
<evidence type="ECO:0000313" key="2">
    <source>
        <dbReference type="EMBL" id="JAI05210.1"/>
    </source>
</evidence>
<dbReference type="AlphaFoldDB" id="A0A0E9XRC1"/>
<proteinExistence type="predicted"/>
<reference evidence="2" key="1">
    <citation type="submission" date="2014-11" db="EMBL/GenBank/DDBJ databases">
        <authorList>
            <person name="Amaro Gonzalez C."/>
        </authorList>
    </citation>
    <scope>NUCLEOTIDE SEQUENCE</scope>
</reference>
<organism evidence="2">
    <name type="scientific">Anguilla anguilla</name>
    <name type="common">European freshwater eel</name>
    <name type="synonym">Muraena anguilla</name>
    <dbReference type="NCBI Taxonomy" id="7936"/>
    <lineage>
        <taxon>Eukaryota</taxon>
        <taxon>Metazoa</taxon>
        <taxon>Chordata</taxon>
        <taxon>Craniata</taxon>
        <taxon>Vertebrata</taxon>
        <taxon>Euteleostomi</taxon>
        <taxon>Actinopterygii</taxon>
        <taxon>Neopterygii</taxon>
        <taxon>Teleostei</taxon>
        <taxon>Anguilliformes</taxon>
        <taxon>Anguillidae</taxon>
        <taxon>Anguilla</taxon>
    </lineage>
</organism>
<feature type="signal peptide" evidence="1">
    <location>
        <begin position="1"/>
        <end position="19"/>
    </location>
</feature>